<evidence type="ECO:0000256" key="2">
    <source>
        <dbReference type="SAM" id="SignalP"/>
    </source>
</evidence>
<feature type="signal peptide" evidence="2">
    <location>
        <begin position="1"/>
        <end position="26"/>
    </location>
</feature>
<sequence length="336" mass="37206">MMGITRVYPCLILSILGVWFAQDVNAHGRLMKPCQRASMWRCHGTDLFKRNSRDMGLFCGGKQVQWKTNGGKCGVCGDAYNARVKLHEVGGPYATGFITETYQQGQQIDVMVELTAPHRGKFFFKICKQTDETVEVTQECLNRTPLKVIENGVTKDYHEVKVTTWSKIDIKLQLPPDMTCDHCVFQWWYTAGNSWGRCPGETKGRLGCGPQETFVNCADIRILPNDSEPATQSPITAQPATPAPATLKPVTVQPPTTRSVTNQPWITMAPLVTQSPATPSPFTKKPLCTCNSSPAQKSQCTVKAVLDNVLGPDFCPFLIENGAPLYYISLFCDCSK</sequence>
<feature type="domain" description="Chitin-binding type-4" evidence="3">
    <location>
        <begin position="27"/>
        <end position="220"/>
    </location>
</feature>
<dbReference type="KEGG" id="cvn:111099061"/>
<dbReference type="GeneID" id="111099061"/>
<feature type="compositionally biased region" description="Low complexity" evidence="1">
    <location>
        <begin position="229"/>
        <end position="246"/>
    </location>
</feature>
<evidence type="ECO:0000259" key="3">
    <source>
        <dbReference type="Pfam" id="PF03067"/>
    </source>
</evidence>
<name>A0A8B8A3R7_CRAVI</name>
<keyword evidence="2" id="KW-0732">Signal</keyword>
<protein>
    <submittedName>
        <fullName evidence="5">Uncharacterized protein LOC111099061</fullName>
    </submittedName>
</protein>
<proteinExistence type="predicted"/>
<evidence type="ECO:0000313" key="4">
    <source>
        <dbReference type="Proteomes" id="UP000694844"/>
    </source>
</evidence>
<evidence type="ECO:0000313" key="5">
    <source>
        <dbReference type="RefSeq" id="XP_022286117.1"/>
    </source>
</evidence>
<dbReference type="Pfam" id="PF03067">
    <property type="entry name" value="LPMO_10"/>
    <property type="match status" value="1"/>
</dbReference>
<feature type="chain" id="PRO_5034433023" evidence="2">
    <location>
        <begin position="27"/>
        <end position="336"/>
    </location>
</feature>
<reference evidence="5" key="1">
    <citation type="submission" date="2025-08" db="UniProtKB">
        <authorList>
            <consortium name="RefSeq"/>
        </authorList>
    </citation>
    <scope>IDENTIFICATION</scope>
    <source>
        <tissue evidence="5">Whole sample</tissue>
    </source>
</reference>
<keyword evidence="4" id="KW-1185">Reference proteome</keyword>
<accession>A0A8B8A3R7</accession>
<feature type="region of interest" description="Disordered" evidence="1">
    <location>
        <begin position="228"/>
        <end position="258"/>
    </location>
</feature>
<dbReference type="Proteomes" id="UP000694844">
    <property type="component" value="Chromosome 5"/>
</dbReference>
<dbReference type="InterPro" id="IPR004302">
    <property type="entry name" value="Cellulose/chitin-bd_N"/>
</dbReference>
<dbReference type="AlphaFoldDB" id="A0A8B8A3R7"/>
<dbReference type="OrthoDB" id="6134802at2759"/>
<gene>
    <name evidence="5" type="primary">LOC111099061</name>
</gene>
<dbReference type="RefSeq" id="XP_022286117.1">
    <property type="nucleotide sequence ID" value="XM_022430409.1"/>
</dbReference>
<evidence type="ECO:0000256" key="1">
    <source>
        <dbReference type="SAM" id="MobiDB-lite"/>
    </source>
</evidence>
<organism evidence="4 5">
    <name type="scientific">Crassostrea virginica</name>
    <name type="common">Eastern oyster</name>
    <dbReference type="NCBI Taxonomy" id="6565"/>
    <lineage>
        <taxon>Eukaryota</taxon>
        <taxon>Metazoa</taxon>
        <taxon>Spiralia</taxon>
        <taxon>Lophotrochozoa</taxon>
        <taxon>Mollusca</taxon>
        <taxon>Bivalvia</taxon>
        <taxon>Autobranchia</taxon>
        <taxon>Pteriomorphia</taxon>
        <taxon>Ostreida</taxon>
        <taxon>Ostreoidea</taxon>
        <taxon>Ostreidae</taxon>
        <taxon>Crassostrea</taxon>
    </lineage>
</organism>